<evidence type="ECO:0000313" key="22">
    <source>
        <dbReference type="Proteomes" id="UP000199409"/>
    </source>
</evidence>
<dbReference type="SUPFAM" id="SSF82282">
    <property type="entry name" value="Homocysteine S-methyltransferase"/>
    <property type="match status" value="1"/>
</dbReference>
<keyword evidence="15" id="KW-0170">Cobalt</keyword>
<keyword evidence="8" id="KW-0028">Amino-acid biosynthesis</keyword>
<dbReference type="EC" id="2.1.1.13" evidence="5"/>
<evidence type="ECO:0000259" key="20">
    <source>
        <dbReference type="PROSITE" id="PS50970"/>
    </source>
</evidence>
<dbReference type="FunFam" id="3.20.20.330:FF:000001">
    <property type="entry name" value="Methionine synthase"/>
    <property type="match status" value="1"/>
</dbReference>
<feature type="binding site" evidence="18 19">
    <location>
        <position position="214"/>
    </location>
    <ligand>
        <name>Zn(2+)</name>
        <dbReference type="ChEBI" id="CHEBI:29105"/>
    </ligand>
</feature>
<dbReference type="PROSITE" id="PS50970">
    <property type="entry name" value="HCY"/>
    <property type="match status" value="1"/>
</dbReference>
<evidence type="ECO:0000256" key="5">
    <source>
        <dbReference type="ARBA" id="ARBA00012032"/>
    </source>
</evidence>
<keyword evidence="12 18" id="KW-0479">Metal-binding</keyword>
<evidence type="ECO:0000256" key="15">
    <source>
        <dbReference type="ARBA" id="ARBA00023285"/>
    </source>
</evidence>
<feature type="binding site" evidence="18 19">
    <location>
        <position position="280"/>
    </location>
    <ligand>
        <name>Zn(2+)</name>
        <dbReference type="ChEBI" id="CHEBI:29105"/>
    </ligand>
</feature>
<dbReference type="GO" id="GO:0050667">
    <property type="term" value="P:homocysteine metabolic process"/>
    <property type="evidence" value="ECO:0007669"/>
    <property type="project" value="TreeGrafter"/>
</dbReference>
<comment type="cofactor">
    <cofactor evidence="18">
        <name>Zn(2+)</name>
        <dbReference type="ChEBI" id="CHEBI:29105"/>
    </cofactor>
    <text evidence="18">Binds 1 zinc ion per subunit.</text>
</comment>
<evidence type="ECO:0000256" key="17">
    <source>
        <dbReference type="ARBA" id="ARBA00031040"/>
    </source>
</evidence>
<evidence type="ECO:0000256" key="16">
    <source>
        <dbReference type="ARBA" id="ARBA00025552"/>
    </source>
</evidence>
<evidence type="ECO:0000256" key="13">
    <source>
        <dbReference type="ARBA" id="ARBA00022833"/>
    </source>
</evidence>
<comment type="function">
    <text evidence="16">Catalyzes the transfer of a methyl group from methyl-cobalamin to homocysteine, yielding enzyme-bound cob(I)alamin and methionine. Subsequently, remethylates the cofactor using methyltetrahydrofolate.</text>
</comment>
<dbReference type="GO" id="GO:0008270">
    <property type="term" value="F:zinc ion binding"/>
    <property type="evidence" value="ECO:0007669"/>
    <property type="project" value="InterPro"/>
</dbReference>
<evidence type="ECO:0000256" key="2">
    <source>
        <dbReference type="ARBA" id="ARBA00001956"/>
    </source>
</evidence>
<evidence type="ECO:0000256" key="19">
    <source>
        <dbReference type="PROSITE-ProRule" id="PRU00333"/>
    </source>
</evidence>
<proteinExistence type="inferred from homology"/>
<evidence type="ECO:0000256" key="11">
    <source>
        <dbReference type="ARBA" id="ARBA00022691"/>
    </source>
</evidence>
<comment type="cofactor">
    <cofactor evidence="2">
        <name>methylcob(III)alamin</name>
        <dbReference type="ChEBI" id="CHEBI:28115"/>
    </cofactor>
</comment>
<dbReference type="Proteomes" id="UP000199409">
    <property type="component" value="Unassembled WGS sequence"/>
</dbReference>
<keyword evidence="13 18" id="KW-0862">Zinc</keyword>
<dbReference type="PANTHER" id="PTHR45833">
    <property type="entry name" value="METHIONINE SYNTHASE"/>
    <property type="match status" value="1"/>
</dbReference>
<evidence type="ECO:0000256" key="10">
    <source>
        <dbReference type="ARBA" id="ARBA00022679"/>
    </source>
</evidence>
<dbReference type="PIRSF" id="PIRSF037505">
    <property type="entry name" value="Betaine_HMT"/>
    <property type="match status" value="1"/>
</dbReference>
<keyword evidence="7 19" id="KW-0489">Methyltransferase</keyword>
<dbReference type="PANTHER" id="PTHR45833:SF1">
    <property type="entry name" value="METHIONINE SYNTHASE"/>
    <property type="match status" value="1"/>
</dbReference>
<evidence type="ECO:0000313" key="21">
    <source>
        <dbReference type="EMBL" id="SEA14822.1"/>
    </source>
</evidence>
<accession>A0A1H3YUU5</accession>
<comment type="similarity">
    <text evidence="4">Belongs to the vitamin-B12 dependent methionine synthase family.</text>
</comment>
<evidence type="ECO:0000256" key="6">
    <source>
        <dbReference type="ARBA" id="ARBA00013998"/>
    </source>
</evidence>
<keyword evidence="11" id="KW-0949">S-adenosyl-L-methionine</keyword>
<gene>
    <name evidence="21" type="ORF">SAMN05660420_01383</name>
</gene>
<protein>
    <recommendedName>
        <fullName evidence="6">Methionine synthase</fullName>
        <ecNumber evidence="5">2.1.1.13</ecNumber>
    </recommendedName>
    <alternativeName>
        <fullName evidence="17">5-methyltetrahydrofolate--homocysteine methyltransferase</fullName>
    </alternativeName>
</protein>
<dbReference type="GO" id="GO:0005829">
    <property type="term" value="C:cytosol"/>
    <property type="evidence" value="ECO:0007669"/>
    <property type="project" value="TreeGrafter"/>
</dbReference>
<name>A0A1H3YUU5_9BACT</name>
<evidence type="ECO:0000256" key="7">
    <source>
        <dbReference type="ARBA" id="ARBA00022603"/>
    </source>
</evidence>
<dbReference type="GO" id="GO:0032259">
    <property type="term" value="P:methylation"/>
    <property type="evidence" value="ECO:0007669"/>
    <property type="project" value="UniProtKB-KW"/>
</dbReference>
<evidence type="ECO:0000256" key="4">
    <source>
        <dbReference type="ARBA" id="ARBA00010398"/>
    </source>
</evidence>
<sequence>MTFSEQPLLIFDGACGTSLQLMNITEADWAGCEGCNEVLNLSAPEHIINFHKSMLDAGAMVLETDTFGASRIVLAEYDLQDKVKEINTRAVENARLAIAGQANKYVAGSVGPGTKLPSLGHIEVSELASATREQVEALLEAGVDCLIIETCQDLLQTKTALIAAFEVLEHCRQPVPVMASVTIEQQGTMLVGSDIAAVVAALEPFPLFSLGLNCATGPQDMISHINYLSENWPKRISVIPNQGLPEVVNGETCYPLSPEDYAEQMYQFVVNQGVSIVGGCCGTSSAHIAALVKRIAGAKPKQREVLV</sequence>
<evidence type="ECO:0000256" key="8">
    <source>
        <dbReference type="ARBA" id="ARBA00022605"/>
    </source>
</evidence>
<dbReference type="InterPro" id="IPR003726">
    <property type="entry name" value="HCY_dom"/>
</dbReference>
<dbReference type="Gene3D" id="3.20.20.330">
    <property type="entry name" value="Homocysteine-binding-like domain"/>
    <property type="match status" value="1"/>
</dbReference>
<evidence type="ECO:0000256" key="1">
    <source>
        <dbReference type="ARBA" id="ARBA00001700"/>
    </source>
</evidence>
<dbReference type="EMBL" id="FNQN01000003">
    <property type="protein sequence ID" value="SEA14822.1"/>
    <property type="molecule type" value="Genomic_DNA"/>
</dbReference>
<feature type="domain" description="Hcy-binding" evidence="20">
    <location>
        <begin position="1"/>
        <end position="295"/>
    </location>
</feature>
<dbReference type="InterPro" id="IPR050554">
    <property type="entry name" value="Met_Synthase/Corrinoid"/>
</dbReference>
<keyword evidence="9" id="KW-0846">Cobalamin</keyword>
<dbReference type="STRING" id="37625.SAMN05660420_01383"/>
<dbReference type="AlphaFoldDB" id="A0A1H3YUU5"/>
<dbReference type="RefSeq" id="WP_092346071.1">
    <property type="nucleotide sequence ID" value="NZ_FNQN01000003.1"/>
</dbReference>
<feature type="binding site" evidence="18 19">
    <location>
        <position position="281"/>
    </location>
    <ligand>
        <name>Zn(2+)</name>
        <dbReference type="ChEBI" id="CHEBI:29105"/>
    </ligand>
</feature>
<dbReference type="GO" id="GO:0008705">
    <property type="term" value="F:methionine synthase activity"/>
    <property type="evidence" value="ECO:0007669"/>
    <property type="project" value="UniProtKB-EC"/>
</dbReference>
<comment type="catalytic activity">
    <reaction evidence="1">
        <text>(6S)-5-methyl-5,6,7,8-tetrahydrofolate + L-homocysteine = (6S)-5,6,7,8-tetrahydrofolate + L-methionine</text>
        <dbReference type="Rhea" id="RHEA:11172"/>
        <dbReference type="ChEBI" id="CHEBI:18608"/>
        <dbReference type="ChEBI" id="CHEBI:57453"/>
        <dbReference type="ChEBI" id="CHEBI:57844"/>
        <dbReference type="ChEBI" id="CHEBI:58199"/>
        <dbReference type="EC" id="2.1.1.13"/>
    </reaction>
</comment>
<evidence type="ECO:0000256" key="3">
    <source>
        <dbReference type="ARBA" id="ARBA00005178"/>
    </source>
</evidence>
<organism evidence="21 22">
    <name type="scientific">Desulfuromusa kysingii</name>
    <dbReference type="NCBI Taxonomy" id="37625"/>
    <lineage>
        <taxon>Bacteria</taxon>
        <taxon>Pseudomonadati</taxon>
        <taxon>Thermodesulfobacteriota</taxon>
        <taxon>Desulfuromonadia</taxon>
        <taxon>Desulfuromonadales</taxon>
        <taxon>Geopsychrobacteraceae</taxon>
        <taxon>Desulfuromusa</taxon>
    </lineage>
</organism>
<evidence type="ECO:0000256" key="9">
    <source>
        <dbReference type="ARBA" id="ARBA00022628"/>
    </source>
</evidence>
<evidence type="ECO:0000256" key="18">
    <source>
        <dbReference type="PIRSR" id="PIRSR037505-2"/>
    </source>
</evidence>
<dbReference type="GO" id="GO:0046653">
    <property type="term" value="P:tetrahydrofolate metabolic process"/>
    <property type="evidence" value="ECO:0007669"/>
    <property type="project" value="TreeGrafter"/>
</dbReference>
<evidence type="ECO:0000256" key="12">
    <source>
        <dbReference type="ARBA" id="ARBA00022723"/>
    </source>
</evidence>
<dbReference type="Pfam" id="PF02574">
    <property type="entry name" value="S-methyl_trans"/>
    <property type="match status" value="1"/>
</dbReference>
<dbReference type="GO" id="GO:0031419">
    <property type="term" value="F:cobalamin binding"/>
    <property type="evidence" value="ECO:0007669"/>
    <property type="project" value="UniProtKB-KW"/>
</dbReference>
<keyword evidence="14" id="KW-0486">Methionine biosynthesis</keyword>
<reference evidence="21 22" key="1">
    <citation type="submission" date="2016-10" db="EMBL/GenBank/DDBJ databases">
        <authorList>
            <person name="de Groot N.N."/>
        </authorList>
    </citation>
    <scope>NUCLEOTIDE SEQUENCE [LARGE SCALE GENOMIC DNA]</scope>
    <source>
        <strain evidence="21 22">DSM 7343</strain>
    </source>
</reference>
<comment type="pathway">
    <text evidence="3">Amino-acid biosynthesis; L-methionine biosynthesis via de novo pathway; L-methionine from L-homocysteine (MetH route): step 1/1.</text>
</comment>
<dbReference type="InterPro" id="IPR017226">
    <property type="entry name" value="BHMT-like"/>
</dbReference>
<keyword evidence="10 19" id="KW-0808">Transferase</keyword>
<dbReference type="InterPro" id="IPR036589">
    <property type="entry name" value="HCY_dom_sf"/>
</dbReference>
<dbReference type="OrthoDB" id="9803687at2"/>
<evidence type="ECO:0000256" key="14">
    <source>
        <dbReference type="ARBA" id="ARBA00023167"/>
    </source>
</evidence>
<keyword evidence="22" id="KW-1185">Reference proteome</keyword>